<proteinExistence type="predicted"/>
<name>X1T5Q0_9ZZZZ</name>
<dbReference type="AlphaFoldDB" id="X1T5Q0"/>
<sequence length="138" mass="16725">MANLGAEFFYEHFTREIFPMENRPRTFINILVSRKLTKAFGFGTSLKLLSDYLLPEHYLFFDIGFFIKTPIPKLNMGICLKELYLKNIKEHPFQNRFVYGLSYRLPTFFYSSLLFSFEYNKQFLNVKEFSDYYHPIYW</sequence>
<organism evidence="1">
    <name type="scientific">marine sediment metagenome</name>
    <dbReference type="NCBI Taxonomy" id="412755"/>
    <lineage>
        <taxon>unclassified sequences</taxon>
        <taxon>metagenomes</taxon>
        <taxon>ecological metagenomes</taxon>
    </lineage>
</organism>
<evidence type="ECO:0000313" key="1">
    <source>
        <dbReference type="EMBL" id="GAI75354.1"/>
    </source>
</evidence>
<evidence type="ECO:0008006" key="2">
    <source>
        <dbReference type="Google" id="ProtNLM"/>
    </source>
</evidence>
<reference evidence="1" key="1">
    <citation type="journal article" date="2014" name="Front. Microbiol.">
        <title>High frequency of phylogenetically diverse reductive dehalogenase-homologous genes in deep subseafloor sedimentary metagenomes.</title>
        <authorList>
            <person name="Kawai M."/>
            <person name="Futagami T."/>
            <person name="Toyoda A."/>
            <person name="Takaki Y."/>
            <person name="Nishi S."/>
            <person name="Hori S."/>
            <person name="Arai W."/>
            <person name="Tsubouchi T."/>
            <person name="Morono Y."/>
            <person name="Uchiyama I."/>
            <person name="Ito T."/>
            <person name="Fujiyama A."/>
            <person name="Inagaki F."/>
            <person name="Takami H."/>
        </authorList>
    </citation>
    <scope>NUCLEOTIDE SEQUENCE</scope>
    <source>
        <strain evidence="1">Expedition CK06-06</strain>
    </source>
</reference>
<accession>X1T5Q0</accession>
<protein>
    <recommendedName>
        <fullName evidence="2">TonB-dependent receptor-like beta-barrel domain-containing protein</fullName>
    </recommendedName>
</protein>
<dbReference type="EMBL" id="BARW01007722">
    <property type="protein sequence ID" value="GAI75354.1"/>
    <property type="molecule type" value="Genomic_DNA"/>
</dbReference>
<comment type="caution">
    <text evidence="1">The sequence shown here is derived from an EMBL/GenBank/DDBJ whole genome shotgun (WGS) entry which is preliminary data.</text>
</comment>
<gene>
    <name evidence="1" type="ORF">S12H4_16006</name>
</gene>